<evidence type="ECO:0000256" key="4">
    <source>
        <dbReference type="ARBA" id="ARBA00018977"/>
    </source>
</evidence>
<comment type="similarity">
    <text evidence="3">Belongs to the beta-casein family.</text>
</comment>
<dbReference type="InterPro" id="IPR016345">
    <property type="entry name" value="Casein_beta"/>
</dbReference>
<keyword evidence="7" id="KW-0732">Signal</keyword>
<evidence type="ECO:0000256" key="5">
    <source>
        <dbReference type="ARBA" id="ARBA00022525"/>
    </source>
</evidence>
<keyword evidence="5" id="KW-0964">Secreted</keyword>
<proteinExistence type="inferred from homology"/>
<dbReference type="Pfam" id="PF00363">
    <property type="entry name" value="Casein"/>
    <property type="match status" value="2"/>
</dbReference>
<evidence type="ECO:0000256" key="8">
    <source>
        <dbReference type="ARBA" id="ARBA00022743"/>
    </source>
</evidence>
<sequence>MEAEDQTLPLSPGLSLGLIRSPLGSQCWISAPHQQQSVLGHHSNPALTAGLTSGLHFGEKDLRAMKVLILACLVALALASEKKEVSVSSETVESISSSEQKPEQFENEKQQQREDERQDKIHPFVQPQPLFYPYAEPMPYPVLPQNILPLAQPAMVLPLLQPEVMEVPNTKETIIPKRNVMQLPKSPVVPFLQRQIPNLTDLKAQLPLPLLQPWMPQIPQPLLQTPMLPTQPLVSLPQSKVLPLSQQVLTYPQRAMPAQALVLNQELLVDPTQAFYPVTQPIAPVYNLVQDLRAMKVLILACLVALALAWEKKELSVSSEDERQDKIHPFVQPQPLFYPYAEPMPYPVLPQNILPLAQPAMVLPLLQPEVMEVPNTKETIIPKRNVMQLPKSPVVPFLQRQIPNLTDLKAQLPLPLLQPWMPQIPQPLLQTPMLPTQPLVSLPQSKVLPLSQQVLTYPQRAMPAQALVLNQELLVDPTQAFYPVTQPIAPVYNLQQVSPTLLTLLFHS</sequence>
<dbReference type="GO" id="GO:0005615">
    <property type="term" value="C:extracellular space"/>
    <property type="evidence" value="ECO:0007669"/>
    <property type="project" value="TreeGrafter"/>
</dbReference>
<evidence type="ECO:0000256" key="6">
    <source>
        <dbReference type="ARBA" id="ARBA00022553"/>
    </source>
</evidence>
<evidence type="ECO:0000256" key="2">
    <source>
        <dbReference type="ARBA" id="ARBA00004613"/>
    </source>
</evidence>
<dbReference type="InterPro" id="IPR001588">
    <property type="entry name" value="Casein"/>
</dbReference>
<dbReference type="PANTHER" id="PTHR11500">
    <property type="entry name" value="BETA CASEIN"/>
    <property type="match status" value="1"/>
</dbReference>
<evidence type="ECO:0000256" key="3">
    <source>
        <dbReference type="ARBA" id="ARBA00008083"/>
    </source>
</evidence>
<keyword evidence="8" id="KW-0494">Milk protein</keyword>
<reference evidence="10 11" key="1">
    <citation type="journal article" date="2013" name="Nat. Commun.">
        <title>Genome analysis reveals insights into physiology and longevity of the Brandt's bat Myotis brandtii.</title>
        <authorList>
            <person name="Seim I."/>
            <person name="Fang X."/>
            <person name="Xiong Z."/>
            <person name="Lobanov A.V."/>
            <person name="Huang Z."/>
            <person name="Ma S."/>
            <person name="Feng Y."/>
            <person name="Turanov A.A."/>
            <person name="Zhu Y."/>
            <person name="Lenz T.L."/>
            <person name="Gerashchenko M.V."/>
            <person name="Fan D."/>
            <person name="Hee Yim S."/>
            <person name="Yao X."/>
            <person name="Jordan D."/>
            <person name="Xiong Y."/>
            <person name="Ma Y."/>
            <person name="Lyapunov A.N."/>
            <person name="Chen G."/>
            <person name="Kulakova O.I."/>
            <person name="Sun Y."/>
            <person name="Lee S.G."/>
            <person name="Bronson R.T."/>
            <person name="Moskalev A.A."/>
            <person name="Sunyaev S.R."/>
            <person name="Zhang G."/>
            <person name="Krogh A."/>
            <person name="Wang J."/>
            <person name="Gladyshev V.N."/>
        </authorList>
    </citation>
    <scope>NUCLEOTIDE SEQUENCE [LARGE SCALE GENOMIC DNA]</scope>
</reference>
<dbReference type="InterPro" id="IPR031305">
    <property type="entry name" value="Casein_CS"/>
</dbReference>
<evidence type="ECO:0000313" key="10">
    <source>
        <dbReference type="EMBL" id="EPQ17266.1"/>
    </source>
</evidence>
<dbReference type="EMBL" id="KE164343">
    <property type="protein sequence ID" value="EPQ17266.1"/>
    <property type="molecule type" value="Genomic_DNA"/>
</dbReference>
<feature type="region of interest" description="Disordered" evidence="9">
    <location>
        <begin position="91"/>
        <end position="121"/>
    </location>
</feature>
<comment type="function">
    <text evidence="1">Important role in determination of the surface properties of the casein micelles.</text>
</comment>
<dbReference type="AlphaFoldDB" id="S7NIM7"/>
<protein>
    <recommendedName>
        <fullName evidence="4">Beta-casein</fullName>
    </recommendedName>
</protein>
<keyword evidence="11" id="KW-1185">Reference proteome</keyword>
<dbReference type="PANTHER" id="PTHR11500:SF0">
    <property type="entry name" value="BETA-CASEIN"/>
    <property type="match status" value="1"/>
</dbReference>
<dbReference type="PROSITE" id="PS00306">
    <property type="entry name" value="CASEIN_ALPHA_BETA"/>
    <property type="match status" value="2"/>
</dbReference>
<evidence type="ECO:0000256" key="9">
    <source>
        <dbReference type="SAM" id="MobiDB-lite"/>
    </source>
</evidence>
<evidence type="ECO:0000256" key="7">
    <source>
        <dbReference type="ARBA" id="ARBA00022729"/>
    </source>
</evidence>
<evidence type="ECO:0000313" key="11">
    <source>
        <dbReference type="Proteomes" id="UP000052978"/>
    </source>
</evidence>
<keyword evidence="6" id="KW-0597">Phosphoprotein</keyword>
<dbReference type="Proteomes" id="UP000052978">
    <property type="component" value="Unassembled WGS sequence"/>
</dbReference>
<organism evidence="10 11">
    <name type="scientific">Myotis brandtii</name>
    <name type="common">Brandt's bat</name>
    <dbReference type="NCBI Taxonomy" id="109478"/>
    <lineage>
        <taxon>Eukaryota</taxon>
        <taxon>Metazoa</taxon>
        <taxon>Chordata</taxon>
        <taxon>Craniata</taxon>
        <taxon>Vertebrata</taxon>
        <taxon>Euteleostomi</taxon>
        <taxon>Mammalia</taxon>
        <taxon>Eutheria</taxon>
        <taxon>Laurasiatheria</taxon>
        <taxon>Chiroptera</taxon>
        <taxon>Yangochiroptera</taxon>
        <taxon>Vespertilionidae</taxon>
        <taxon>Myotis</taxon>
    </lineage>
</organism>
<gene>
    <name evidence="10" type="ORF">D623_10017384</name>
</gene>
<name>S7NIM7_MYOBR</name>
<accession>S7NIM7</accession>
<dbReference type="eggNOG" id="ENOG502RU0R">
    <property type="taxonomic scope" value="Eukaryota"/>
</dbReference>
<evidence type="ECO:0000256" key="1">
    <source>
        <dbReference type="ARBA" id="ARBA00002287"/>
    </source>
</evidence>
<comment type="subcellular location">
    <subcellularLocation>
        <location evidence="2">Secreted</location>
    </subcellularLocation>
</comment>
<feature type="compositionally biased region" description="Basic and acidic residues" evidence="9">
    <location>
        <begin position="100"/>
        <end position="121"/>
    </location>
</feature>